<name>A0A2Z5ZK23_9PROT</name>
<gene>
    <name evidence="2" type="ORF">AcetOrient_orf03768</name>
</gene>
<dbReference type="AlphaFoldDB" id="A0A2Z5ZK23"/>
<organism evidence="2 3">
    <name type="scientific">Acetobacter orientalis</name>
    <dbReference type="NCBI Taxonomy" id="146474"/>
    <lineage>
        <taxon>Bacteria</taxon>
        <taxon>Pseudomonadati</taxon>
        <taxon>Pseudomonadota</taxon>
        <taxon>Alphaproteobacteria</taxon>
        <taxon>Acetobacterales</taxon>
        <taxon>Acetobacteraceae</taxon>
        <taxon>Acetobacter</taxon>
    </lineage>
</organism>
<proteinExistence type="predicted"/>
<feature type="region of interest" description="Disordered" evidence="1">
    <location>
        <begin position="119"/>
        <end position="186"/>
    </location>
</feature>
<protein>
    <submittedName>
        <fullName evidence="2">Uncharacterized protein</fullName>
    </submittedName>
</protein>
<reference evidence="2 3" key="1">
    <citation type="submission" date="2018-02" db="EMBL/GenBank/DDBJ databases">
        <title>Acetobacter orientalis genome.</title>
        <authorList>
            <person name="Nakashima N."/>
            <person name="Tamura T."/>
        </authorList>
    </citation>
    <scope>NUCLEOTIDE SEQUENCE [LARGE SCALE GENOMIC DNA]</scope>
    <source>
        <strain evidence="2 3">FAN1</strain>
    </source>
</reference>
<dbReference type="KEGG" id="aot:AcetOri_orf03768"/>
<evidence type="ECO:0000256" key="1">
    <source>
        <dbReference type="SAM" id="MobiDB-lite"/>
    </source>
</evidence>
<accession>A0A2Z5ZK23</accession>
<feature type="compositionally biased region" description="Basic and acidic residues" evidence="1">
    <location>
        <begin position="303"/>
        <end position="330"/>
    </location>
</feature>
<feature type="region of interest" description="Disordered" evidence="1">
    <location>
        <begin position="200"/>
        <end position="223"/>
    </location>
</feature>
<dbReference type="Proteomes" id="UP000270034">
    <property type="component" value="Chromosome"/>
</dbReference>
<sequence>MSRSYTAPLFQPLDPKNWSLTQHFSHYTPSMAAQFAPCCPPHAPIAASPHSGSDTRPQSGFSVSMECDMSHLISHHLAPQGRGAARPQPLAACASGGFTPLKGQQPQRVHSTVPVASAVRAPTASHHSAPSSPAPSVPVVVLPTAHPVIPASQQGRTQGGAHGKTPRTPTQEKQSNSKKHEHNSTGVAHAAYKPAALNAPHTQLTPHKPSHITSTPKAAQASPPHTALPKVAQVNRPYTATALTGAPQVTDPACHAAARARTSVAQLEHMVALRRSGLSLRQIGRQVGRCMEGVRQALMRYEQAREDTPPQKTTHQHDENWLDDPLREPEPLPPATP</sequence>
<feature type="compositionally biased region" description="Polar residues" evidence="1">
    <location>
        <begin position="200"/>
        <end position="217"/>
    </location>
</feature>
<feature type="compositionally biased region" description="Low complexity" evidence="1">
    <location>
        <begin position="121"/>
        <end position="131"/>
    </location>
</feature>
<evidence type="ECO:0000313" key="2">
    <source>
        <dbReference type="EMBL" id="BBC80836.1"/>
    </source>
</evidence>
<feature type="region of interest" description="Disordered" evidence="1">
    <location>
        <begin position="303"/>
        <end position="337"/>
    </location>
</feature>
<evidence type="ECO:0000313" key="3">
    <source>
        <dbReference type="Proteomes" id="UP000270034"/>
    </source>
</evidence>
<dbReference type="EMBL" id="AP018515">
    <property type="protein sequence ID" value="BBC80836.1"/>
    <property type="molecule type" value="Genomic_DNA"/>
</dbReference>